<proteinExistence type="predicted"/>
<feature type="coiled-coil region" evidence="1">
    <location>
        <begin position="361"/>
        <end position="395"/>
    </location>
</feature>
<gene>
    <name evidence="3" type="ORF">HINF_LOCUS19438</name>
    <name evidence="4" type="ORF">HINF_LOCUS30826</name>
</gene>
<sequence>MHTQQQTQRRISPAVNKSYSSQLSLMEEPKPLAQLSASELKLDLSNSTFSLKEHLIVPGIEITKSARRQTSSRVNTPTRVSVNLKDIAKPPQPETQTVQAAPEQTEDVLASTNILRKQKSQEQIVEQIQQEEQIEKSIPVELPEDQASSHTPVILENVPDQKILRPTETQPNQGPHLQSYSVLNPARNQPLSINLIPQSTNMDSFADQFAQMPSPVMCSSFMPQNSQQQMHAFKEMGKQPDEELFNELENQQEQDLNQQSMRPPVAPVLKKVDSTVKMFKEENKSEDGVKFEINPANQSAYEELEEEAKVTNNGVLKNFLDSKLKKLFETNSAAQCKDFVNMSMHMDIEDVDDSLLFSKKEKEMLTANTELNSQLKKLTENLNNLLSGMKQKKNESMGISSSISESITDEHNIPQEWTIFEGEGNQSPIPGYNKEKQVLDQLFLLKRKIQVLEIQTDMKAKQQHVYERMQKELEVHSVARLIKKLKQQLEMKDL</sequence>
<feature type="region of interest" description="Disordered" evidence="2">
    <location>
        <begin position="1"/>
        <end position="22"/>
    </location>
</feature>
<evidence type="ECO:0000256" key="2">
    <source>
        <dbReference type="SAM" id="MobiDB-lite"/>
    </source>
</evidence>
<comment type="caution">
    <text evidence="3">The sequence shown here is derived from an EMBL/GenBank/DDBJ whole genome shotgun (WGS) entry which is preliminary data.</text>
</comment>
<reference evidence="3" key="1">
    <citation type="submission" date="2023-06" db="EMBL/GenBank/DDBJ databases">
        <authorList>
            <person name="Kurt Z."/>
        </authorList>
    </citation>
    <scope>NUCLEOTIDE SEQUENCE</scope>
</reference>
<evidence type="ECO:0000313" key="3">
    <source>
        <dbReference type="EMBL" id="CAI9931793.1"/>
    </source>
</evidence>
<protein>
    <submittedName>
        <fullName evidence="4">Hypothetical_protein</fullName>
    </submittedName>
</protein>
<accession>A0AA86P535</accession>
<evidence type="ECO:0000313" key="4">
    <source>
        <dbReference type="EMBL" id="CAL6026406.1"/>
    </source>
</evidence>
<dbReference type="Proteomes" id="UP001642409">
    <property type="component" value="Unassembled WGS sequence"/>
</dbReference>
<keyword evidence="5" id="KW-1185">Reference proteome</keyword>
<organism evidence="3">
    <name type="scientific">Hexamita inflata</name>
    <dbReference type="NCBI Taxonomy" id="28002"/>
    <lineage>
        <taxon>Eukaryota</taxon>
        <taxon>Metamonada</taxon>
        <taxon>Diplomonadida</taxon>
        <taxon>Hexamitidae</taxon>
        <taxon>Hexamitinae</taxon>
        <taxon>Hexamita</taxon>
    </lineage>
</organism>
<dbReference type="EMBL" id="CAXDID020000102">
    <property type="protein sequence ID" value="CAL6026406.1"/>
    <property type="molecule type" value="Genomic_DNA"/>
</dbReference>
<evidence type="ECO:0000313" key="5">
    <source>
        <dbReference type="Proteomes" id="UP001642409"/>
    </source>
</evidence>
<evidence type="ECO:0000256" key="1">
    <source>
        <dbReference type="SAM" id="Coils"/>
    </source>
</evidence>
<keyword evidence="1" id="KW-0175">Coiled coil</keyword>
<name>A0AA86P535_9EUKA</name>
<dbReference type="AlphaFoldDB" id="A0AA86P535"/>
<reference evidence="4 5" key="2">
    <citation type="submission" date="2024-07" db="EMBL/GenBank/DDBJ databases">
        <authorList>
            <person name="Akdeniz Z."/>
        </authorList>
    </citation>
    <scope>NUCLEOTIDE SEQUENCE [LARGE SCALE GENOMIC DNA]</scope>
</reference>
<dbReference type="EMBL" id="CATOUU010000499">
    <property type="protein sequence ID" value="CAI9931793.1"/>
    <property type="molecule type" value="Genomic_DNA"/>
</dbReference>